<sequence length="96" mass="11146">MKFLIQTFLTKSGDGKQLKYEIYSNSRKLDHFDKVPEGSCRVISYQLSDNSIVIINDNVDVMPLFAANRPKPDTWYSDGPDRVRLDMLIDYLIEKN</sequence>
<evidence type="ECO:0000313" key="2">
    <source>
        <dbReference type="Proteomes" id="UP000633731"/>
    </source>
</evidence>
<dbReference type="Proteomes" id="UP000633731">
    <property type="component" value="Unassembled WGS sequence"/>
</dbReference>
<name>A0ACC5RH08_ENTAG</name>
<gene>
    <name evidence="1" type="ORF">JJL49_01550</name>
</gene>
<protein>
    <submittedName>
        <fullName evidence="1">Uncharacterized protein</fullName>
    </submittedName>
</protein>
<comment type="caution">
    <text evidence="1">The sequence shown here is derived from an EMBL/GenBank/DDBJ whole genome shotgun (WGS) entry which is preliminary data.</text>
</comment>
<dbReference type="EMBL" id="JAEOXF010000001">
    <property type="protein sequence ID" value="MBK4723919.1"/>
    <property type="molecule type" value="Genomic_DNA"/>
</dbReference>
<keyword evidence="2" id="KW-1185">Reference proteome</keyword>
<organism evidence="1 2">
    <name type="scientific">Enterobacter agglomerans</name>
    <name type="common">Erwinia herbicola</name>
    <name type="synonym">Pantoea agglomerans</name>
    <dbReference type="NCBI Taxonomy" id="549"/>
    <lineage>
        <taxon>Bacteria</taxon>
        <taxon>Pseudomonadati</taxon>
        <taxon>Pseudomonadota</taxon>
        <taxon>Gammaproteobacteria</taxon>
        <taxon>Enterobacterales</taxon>
        <taxon>Erwiniaceae</taxon>
        <taxon>Pantoea</taxon>
        <taxon>Pantoea agglomerans group</taxon>
    </lineage>
</organism>
<evidence type="ECO:0000313" key="1">
    <source>
        <dbReference type="EMBL" id="MBK4723919.1"/>
    </source>
</evidence>
<reference evidence="1" key="1">
    <citation type="submission" date="2021-01" db="EMBL/GenBank/DDBJ databases">
        <title>Draft genome of Pantoea agglomerans Eh 335.</title>
        <authorList>
            <person name="Emsley S.A."/>
            <person name="Oline D.K."/>
            <person name="Saw J.H."/>
            <person name="Ushijima B."/>
            <person name="Videau P."/>
            <person name="Koyack M.J."/>
        </authorList>
    </citation>
    <scope>NUCLEOTIDE SEQUENCE</scope>
    <source>
        <strain evidence="1">Eh 335</strain>
    </source>
</reference>
<proteinExistence type="predicted"/>
<accession>A0ACC5RH08</accession>